<dbReference type="GO" id="GO:0016740">
    <property type="term" value="F:transferase activity"/>
    <property type="evidence" value="ECO:0007669"/>
    <property type="project" value="UniProtKB-KW"/>
</dbReference>
<dbReference type="SUPFAM" id="SSF89796">
    <property type="entry name" value="CoA-transferase family III (CaiB/BaiF)"/>
    <property type="match status" value="2"/>
</dbReference>
<evidence type="ECO:0000313" key="1">
    <source>
        <dbReference type="EMBL" id="KAA9394878.1"/>
    </source>
</evidence>
<keyword evidence="1" id="KW-0808">Transferase</keyword>
<dbReference type="InterPro" id="IPR023606">
    <property type="entry name" value="CoA-Trfase_III_dom_1_sf"/>
</dbReference>
<keyword evidence="2" id="KW-1185">Reference proteome</keyword>
<gene>
    <name evidence="1" type="ORF">FCK90_04940</name>
</gene>
<dbReference type="PANTHER" id="PTHR48228">
    <property type="entry name" value="SUCCINYL-COA--D-CITRAMALATE COA-TRANSFERASE"/>
    <property type="match status" value="1"/>
</dbReference>
<name>A0A5J5KZN8_9MICC</name>
<proteinExistence type="predicted"/>
<accession>A0A5J5KZN8</accession>
<dbReference type="RefSeq" id="WP_158033189.1">
    <property type="nucleotide sequence ID" value="NZ_ML708613.1"/>
</dbReference>
<dbReference type="OrthoDB" id="9058532at2"/>
<dbReference type="InterPro" id="IPR003673">
    <property type="entry name" value="CoA-Trfase_fam_III"/>
</dbReference>
<reference evidence="1 2" key="1">
    <citation type="submission" date="2019-05" db="EMBL/GenBank/DDBJ databases">
        <title>Kocuria coralli sp. nov., a novel actinobacterium isolated from coral reef seawater.</title>
        <authorList>
            <person name="Li J."/>
        </authorList>
    </citation>
    <scope>NUCLEOTIDE SEQUENCE [LARGE SCALE GENOMIC DNA]</scope>
    <source>
        <strain evidence="1 2">SCSIO 13007</strain>
    </source>
</reference>
<dbReference type="Gene3D" id="3.40.50.10540">
    <property type="entry name" value="Crotonobetainyl-coa:carnitine coa-transferase, domain 1"/>
    <property type="match status" value="1"/>
</dbReference>
<dbReference type="Proteomes" id="UP000325957">
    <property type="component" value="Unassembled WGS sequence"/>
</dbReference>
<dbReference type="AlphaFoldDB" id="A0A5J5KZN8"/>
<protein>
    <submittedName>
        <fullName evidence="1">CoA transferase</fullName>
    </submittedName>
</protein>
<dbReference type="PANTHER" id="PTHR48228:SF4">
    <property type="entry name" value="BLR3030 PROTEIN"/>
    <property type="match status" value="1"/>
</dbReference>
<dbReference type="EMBL" id="SZWF01000004">
    <property type="protein sequence ID" value="KAA9394878.1"/>
    <property type="molecule type" value="Genomic_DNA"/>
</dbReference>
<dbReference type="Pfam" id="PF02515">
    <property type="entry name" value="CoA_transf_3"/>
    <property type="match status" value="1"/>
</dbReference>
<dbReference type="InterPro" id="IPR050509">
    <property type="entry name" value="CoA-transferase_III"/>
</dbReference>
<sequence length="449" mass="47454">MERVWWNGPLDVESLALDSVDAAARALGELTGDAGRFAPSAPATAAAFDSLGHLRVDGRMPRLFSPLSDFWPTRDGWVRTHGNYPHHARRMLAALQVDDVAAVFDPGADAGSVRDAAGVVGDALLRMTAADAERSIQAEGGIAAAVRSPDEWSATLMAQDLAGTPWLQITPAAAAGRPDEALWHQRPHSDRSTVRPLSGLRVLDFTRVIAGPIATRLLAALGAQVLRIDPPQLPDLLDQHIDAGFGKRSAYADLANPRDRAAVLRLVQSADVVVTGYRPGALRQFGLDEQSLLAARPELIVASLDAWGRSGPWGRLRGFDSIVQAASGIATIYGHDDGSGWRPGALPCQALDHATGYGVAAGIIELLARQAQSGLGGAVHLALARTAAELLARQSVDAPVSELDLPATRTMDSEFGPLAYTPPPLLVDGELLDYTAAPVPPGSSPLSWW</sequence>
<evidence type="ECO:0000313" key="2">
    <source>
        <dbReference type="Proteomes" id="UP000325957"/>
    </source>
</evidence>
<organism evidence="1 2">
    <name type="scientific">Kocuria coralli</name>
    <dbReference type="NCBI Taxonomy" id="1461025"/>
    <lineage>
        <taxon>Bacteria</taxon>
        <taxon>Bacillati</taxon>
        <taxon>Actinomycetota</taxon>
        <taxon>Actinomycetes</taxon>
        <taxon>Micrococcales</taxon>
        <taxon>Micrococcaceae</taxon>
        <taxon>Kocuria</taxon>
    </lineage>
</organism>
<comment type="caution">
    <text evidence="1">The sequence shown here is derived from an EMBL/GenBank/DDBJ whole genome shotgun (WGS) entry which is preliminary data.</text>
</comment>